<feature type="non-terminal residue" evidence="2">
    <location>
        <position position="279"/>
    </location>
</feature>
<dbReference type="AntiFam" id="ANF00095">
    <property type="entry name" value="Shadow ORF (opposite ABC transporters)"/>
</dbReference>
<dbReference type="EMBL" id="MIKF01001722">
    <property type="protein sequence ID" value="RTE67839.1"/>
    <property type="molecule type" value="Genomic_DNA"/>
</dbReference>
<gene>
    <name evidence="2" type="ORF">BHE90_017787</name>
</gene>
<organism evidence="2 3">
    <name type="scientific">Fusarium euwallaceae</name>
    <dbReference type="NCBI Taxonomy" id="1147111"/>
    <lineage>
        <taxon>Eukaryota</taxon>
        <taxon>Fungi</taxon>
        <taxon>Dikarya</taxon>
        <taxon>Ascomycota</taxon>
        <taxon>Pezizomycotina</taxon>
        <taxon>Sordariomycetes</taxon>
        <taxon>Hypocreomycetidae</taxon>
        <taxon>Hypocreales</taxon>
        <taxon>Nectriaceae</taxon>
        <taxon>Fusarium</taxon>
        <taxon>Fusarium solani species complex</taxon>
    </lineage>
</organism>
<evidence type="ECO:0000313" key="2">
    <source>
        <dbReference type="EMBL" id="RTE67839.1"/>
    </source>
</evidence>
<name>A0A430KWG4_9HYPO</name>
<feature type="region of interest" description="Disordered" evidence="1">
    <location>
        <begin position="206"/>
        <end position="227"/>
    </location>
</feature>
<dbReference type="Proteomes" id="UP000287124">
    <property type="component" value="Unassembled WGS sequence"/>
</dbReference>
<sequence length="279" mass="30684">MADASRSQIGAPHFRVRLHLRGGALGQHLAHMHHRNDVADRLHKTHVVLDHDQRVLTLQPREQFGGLAGFLRGHARGRLIHQDQLGVLGDQHADLQPLGLAVRQIGRRPVELLGEPDQFGQTFDVFAPGVADTPAQIAQHGGAARPCHVKILAHRKLAEHARHLELTADAGAGDLVFLEILQRGAVKTDGAGARLDLAADDVERSGLAGAVRPDQRDQMTRGQRQRNIMQHLATAERRIETTGEEERHADDRGQHADLDVRGRRDDAHRDIGGEQQGRA</sequence>
<evidence type="ECO:0000313" key="3">
    <source>
        <dbReference type="Proteomes" id="UP000287124"/>
    </source>
</evidence>
<protein>
    <submittedName>
        <fullName evidence="2">Uncharacterized protein</fullName>
    </submittedName>
</protein>
<accession>A0A430KWG4</accession>
<evidence type="ECO:0000256" key="1">
    <source>
        <dbReference type="SAM" id="MobiDB-lite"/>
    </source>
</evidence>
<keyword evidence="3" id="KW-1185">Reference proteome</keyword>
<feature type="region of interest" description="Disordered" evidence="1">
    <location>
        <begin position="240"/>
        <end position="279"/>
    </location>
</feature>
<feature type="compositionally biased region" description="Basic and acidic residues" evidence="1">
    <location>
        <begin position="240"/>
        <end position="272"/>
    </location>
</feature>
<proteinExistence type="predicted"/>
<comment type="caution">
    <text evidence="2">The sequence shown here is derived from an EMBL/GenBank/DDBJ whole genome shotgun (WGS) entry which is preliminary data.</text>
</comment>
<reference evidence="2 3" key="1">
    <citation type="submission" date="2017-06" db="EMBL/GenBank/DDBJ databases">
        <title>Comparative genomic analysis of Ambrosia Fusariam Clade fungi.</title>
        <authorList>
            <person name="Stajich J.E."/>
            <person name="Carrillo J."/>
            <person name="Kijimoto T."/>
            <person name="Eskalen A."/>
            <person name="O'Donnell K."/>
            <person name="Kasson M."/>
        </authorList>
    </citation>
    <scope>NUCLEOTIDE SEQUENCE [LARGE SCALE GENOMIC DNA]</scope>
    <source>
        <strain evidence="2 3">UCR1854</strain>
    </source>
</reference>
<dbReference type="AlphaFoldDB" id="A0A430KWG4"/>